<protein>
    <submittedName>
        <fullName evidence="1">Uncharacterized protein</fullName>
    </submittedName>
</protein>
<organism evidence="1">
    <name type="scientific">Pithovirus LCPAC401</name>
    <dbReference type="NCBI Taxonomy" id="2506595"/>
    <lineage>
        <taxon>Viruses</taxon>
        <taxon>Pithoviruses</taxon>
    </lineage>
</organism>
<proteinExistence type="predicted"/>
<name>A0A481ZCK2_9VIRU</name>
<reference evidence="1" key="1">
    <citation type="journal article" date="2019" name="MBio">
        <title>Virus Genomes from Deep Sea Sediments Expand the Ocean Megavirome and Support Independent Origins of Viral Gigantism.</title>
        <authorList>
            <person name="Backstrom D."/>
            <person name="Yutin N."/>
            <person name="Jorgensen S.L."/>
            <person name="Dharamshi J."/>
            <person name="Homa F."/>
            <person name="Zaremba-Niedwiedzka K."/>
            <person name="Spang A."/>
            <person name="Wolf Y.I."/>
            <person name="Koonin E.V."/>
            <person name="Ettema T.J."/>
        </authorList>
    </citation>
    <scope>NUCLEOTIDE SEQUENCE</scope>
</reference>
<sequence length="159" mass="18669">MEISNKQLDYIKGITTAMIFMKKELATKYVYSYQKCKIIVINNTDVHYYLVDVSIHSNGYPDNDNYCGKNRIRNDFETGEIDKQSQIEYEVFREIQVKTPIMWVTVAAQALYWEDKHFVNTHMWTDITDNKGDILVLTVTIEGGKMKVTSRTESMNFIW</sequence>
<evidence type="ECO:0000313" key="1">
    <source>
        <dbReference type="EMBL" id="QBK92860.1"/>
    </source>
</evidence>
<gene>
    <name evidence="1" type="ORF">LCPAC401_04980</name>
</gene>
<accession>A0A481ZCK2</accession>
<dbReference type="EMBL" id="MK500587">
    <property type="protein sequence ID" value="QBK92860.1"/>
    <property type="molecule type" value="Genomic_DNA"/>
</dbReference>